<dbReference type="NCBIfam" id="TIGR02397">
    <property type="entry name" value="dnaX_nterm"/>
    <property type="match status" value="1"/>
</dbReference>
<dbReference type="AlphaFoldDB" id="U5DD73"/>
<dbReference type="InterPro" id="IPR054506">
    <property type="entry name" value="DnaA_N-like_STI"/>
</dbReference>
<dbReference type="SUPFAM" id="SSF52540">
    <property type="entry name" value="P-loop containing nucleoside triphosphate hydrolases"/>
    <property type="match status" value="1"/>
</dbReference>
<keyword evidence="7" id="KW-0862">Zinc</keyword>
<dbReference type="FunFam" id="3.40.50.300:FF:000014">
    <property type="entry name" value="DNA polymerase III subunit gamma/tau"/>
    <property type="match status" value="1"/>
</dbReference>
<dbReference type="InterPro" id="IPR012763">
    <property type="entry name" value="DNA_pol_III_sug/sutau_N"/>
</dbReference>
<dbReference type="FunFam" id="1.10.8.60:FF:000013">
    <property type="entry name" value="DNA polymerase III subunit gamma/tau"/>
    <property type="match status" value="1"/>
</dbReference>
<reference evidence="15 16" key="1">
    <citation type="submission" date="2013-05" db="EMBL/GenBank/DDBJ databases">
        <title>Draft genome sequence of Rubidibacter lacunae KORDI 51-2.</title>
        <authorList>
            <person name="Choi D.H."/>
            <person name="Noh J.H."/>
            <person name="Kwon K.-K."/>
            <person name="Lee J.-H."/>
            <person name="Ryu J.-Y."/>
        </authorList>
    </citation>
    <scope>NUCLEOTIDE SEQUENCE [LARGE SCALE GENOMIC DNA]</scope>
    <source>
        <strain evidence="15 16">KORDI 51-2</strain>
    </source>
</reference>
<comment type="subunit">
    <text evidence="12">DNA polymerase III contains a core (composed of alpha, epsilon and theta chains) that associates with a tau subunit. This core dimerizes to form the POLIII' complex. PolIII' associates with the gamma complex (composed of gamma, delta, delta', psi and chi chains) and with the beta chain to form the complete DNA polymerase III complex.</text>
</comment>
<feature type="compositionally biased region" description="Polar residues" evidence="13">
    <location>
        <begin position="594"/>
        <end position="609"/>
    </location>
</feature>
<dbReference type="Gene3D" id="1.10.8.60">
    <property type="match status" value="1"/>
</dbReference>
<dbReference type="Pfam" id="PF23007">
    <property type="entry name" value="DnaA_N-like_STI"/>
    <property type="match status" value="1"/>
</dbReference>
<keyword evidence="5" id="KW-0479">Metal-binding</keyword>
<dbReference type="InterPro" id="IPR022754">
    <property type="entry name" value="DNA_pol_III_gamma-3"/>
</dbReference>
<dbReference type="GO" id="GO:0005524">
    <property type="term" value="F:ATP binding"/>
    <property type="evidence" value="ECO:0007669"/>
    <property type="project" value="UniProtKB-KW"/>
</dbReference>
<keyword evidence="4 12" id="KW-0235">DNA replication</keyword>
<dbReference type="Proteomes" id="UP000016960">
    <property type="component" value="Unassembled WGS sequence"/>
</dbReference>
<evidence type="ECO:0000259" key="14">
    <source>
        <dbReference type="SMART" id="SM00382"/>
    </source>
</evidence>
<dbReference type="Gene3D" id="3.40.50.300">
    <property type="entry name" value="P-loop containing nucleotide triphosphate hydrolases"/>
    <property type="match status" value="1"/>
</dbReference>
<proteinExistence type="inferred from homology"/>
<dbReference type="CDD" id="cd00009">
    <property type="entry name" value="AAA"/>
    <property type="match status" value="1"/>
</dbReference>
<dbReference type="Pfam" id="PF22608">
    <property type="entry name" value="DNAX_ATPase_lid"/>
    <property type="match status" value="1"/>
</dbReference>
<comment type="similarity">
    <text evidence="1 12">Belongs to the DnaX/STICHEL family.</text>
</comment>
<dbReference type="eggNOG" id="COG2812">
    <property type="taxonomic scope" value="Bacteria"/>
</dbReference>
<dbReference type="Pfam" id="PF13177">
    <property type="entry name" value="DNA_pol3_delta2"/>
    <property type="match status" value="1"/>
</dbReference>
<feature type="region of interest" description="Disordered" evidence="13">
    <location>
        <begin position="546"/>
        <end position="641"/>
    </location>
</feature>
<comment type="caution">
    <text evidence="15">The sequence shown here is derived from an EMBL/GenBank/DDBJ whole genome shotgun (WGS) entry which is preliminary data.</text>
</comment>
<dbReference type="PATRIC" id="fig|582515.4.peg.855"/>
<feature type="domain" description="AAA+ ATPase" evidence="14">
    <location>
        <begin position="37"/>
        <end position="181"/>
    </location>
</feature>
<dbReference type="GO" id="GO:0009360">
    <property type="term" value="C:DNA polymerase III complex"/>
    <property type="evidence" value="ECO:0007669"/>
    <property type="project" value="InterPro"/>
</dbReference>
<dbReference type="InParanoid" id="U5DD73"/>
<evidence type="ECO:0000256" key="2">
    <source>
        <dbReference type="ARBA" id="ARBA00022679"/>
    </source>
</evidence>
<evidence type="ECO:0000313" key="16">
    <source>
        <dbReference type="Proteomes" id="UP000016960"/>
    </source>
</evidence>
<evidence type="ECO:0000256" key="13">
    <source>
        <dbReference type="SAM" id="MobiDB-lite"/>
    </source>
</evidence>
<dbReference type="InterPro" id="IPR045085">
    <property type="entry name" value="HLD_clamp_pol_III_gamma_tau"/>
</dbReference>
<evidence type="ECO:0000256" key="7">
    <source>
        <dbReference type="ARBA" id="ARBA00022833"/>
    </source>
</evidence>
<evidence type="ECO:0000256" key="5">
    <source>
        <dbReference type="ARBA" id="ARBA00022723"/>
    </source>
</evidence>
<dbReference type="NCBIfam" id="NF004046">
    <property type="entry name" value="PRK05563.1"/>
    <property type="match status" value="1"/>
</dbReference>
<evidence type="ECO:0000256" key="9">
    <source>
        <dbReference type="ARBA" id="ARBA00022932"/>
    </source>
</evidence>
<evidence type="ECO:0000256" key="8">
    <source>
        <dbReference type="ARBA" id="ARBA00022840"/>
    </source>
</evidence>
<dbReference type="PANTHER" id="PTHR11669">
    <property type="entry name" value="REPLICATION FACTOR C / DNA POLYMERASE III GAMMA-TAU SUBUNIT"/>
    <property type="match status" value="1"/>
</dbReference>
<sequence length="673" mass="72653">MTYEPLHHKYRPQTFADLVGQDAIATTLANAIATERIAPAYLFAGPRGTGKTSSARIFAKSLNCLSGDRPTTTPCGRCEACQTIARGTALDAIEIDAASNTGVDNIRELIERAQFAPVLCRYKVYLIDEVHMLSAAAFNALLKTLEEPPSRVVFILATTDPQRVLPTIISRCQRFDFRRIPLAAMVTHLGEIARREQIAIAPEALTLVAQVADGGMRDAESLLDQLSLLSGTVTPQRVWDLVGAIPERDLLALLRAIRTGAIADVLAQSRHLLDRGREPLTVLHNLAGFYRDLLIAKTAPQHANLVALTTPTWEQLIAEADRWTITDMMRGQQVLRDGEPQLRHTTQPRLWLEVTLLGLLERDRQPVAPTAEPTVVSQERPEPAPAVVPRDRKPPLQAAQSRPRPDTAPTPPTPSRDRQPSTPTAEPQGRTASAPPAASDRPLPVTVSQPAATELPSPSPAPTPTAYPAVWKQVIESLPRFTQALLRQQCHPIGIDFDRSIALIGVSSKGILAQAENRKAALEEAFTRACECPFKVQFVIDAEPKPTEKVPVDRPPADLPAQTAAIAPSPPPDSQTLVSKPTAPELSALPIETQAPSVPANETQPSGSKPTDADIDRAARSLASAFNGEVLPDMPLPESPAAEQLDLTAVAGNSIDLEIPADAADTFSDEVPF</sequence>
<evidence type="ECO:0000256" key="12">
    <source>
        <dbReference type="RuleBase" id="RU364063"/>
    </source>
</evidence>
<comment type="catalytic activity">
    <reaction evidence="11 12">
        <text>DNA(n) + a 2'-deoxyribonucleoside 5'-triphosphate = DNA(n+1) + diphosphate</text>
        <dbReference type="Rhea" id="RHEA:22508"/>
        <dbReference type="Rhea" id="RHEA-COMP:17339"/>
        <dbReference type="Rhea" id="RHEA-COMP:17340"/>
        <dbReference type="ChEBI" id="CHEBI:33019"/>
        <dbReference type="ChEBI" id="CHEBI:61560"/>
        <dbReference type="ChEBI" id="CHEBI:173112"/>
        <dbReference type="EC" id="2.7.7.7"/>
    </reaction>
</comment>
<feature type="compositionally biased region" description="Basic and acidic residues" evidence="13">
    <location>
        <begin position="546"/>
        <end position="556"/>
    </location>
</feature>
<evidence type="ECO:0000256" key="1">
    <source>
        <dbReference type="ARBA" id="ARBA00006360"/>
    </source>
</evidence>
<dbReference type="GO" id="GO:0003887">
    <property type="term" value="F:DNA-directed DNA polymerase activity"/>
    <property type="evidence" value="ECO:0007669"/>
    <property type="project" value="UniProtKB-KW"/>
</dbReference>
<keyword evidence="3 12" id="KW-0548">Nucleotidyltransferase</keyword>
<dbReference type="InterPro" id="IPR008921">
    <property type="entry name" value="DNA_pol3_clamp-load_cplx_C"/>
</dbReference>
<keyword evidence="2 12" id="KW-0808">Transferase</keyword>
<evidence type="ECO:0000313" key="15">
    <source>
        <dbReference type="EMBL" id="ERN42463.1"/>
    </source>
</evidence>
<keyword evidence="9 12" id="KW-0239">DNA-directed DNA polymerase</keyword>
<keyword evidence="8 12" id="KW-0067">ATP-binding</keyword>
<keyword evidence="16" id="KW-1185">Reference proteome</keyword>
<dbReference type="InterPro" id="IPR050238">
    <property type="entry name" value="DNA_Rep/Repair_Clamp_Loader"/>
</dbReference>
<dbReference type="SUPFAM" id="SSF48019">
    <property type="entry name" value="post-AAA+ oligomerization domain-like"/>
    <property type="match status" value="1"/>
</dbReference>
<organism evidence="15 16">
    <name type="scientific">Rubidibacter lacunae KORDI 51-2</name>
    <dbReference type="NCBI Taxonomy" id="582515"/>
    <lineage>
        <taxon>Bacteria</taxon>
        <taxon>Bacillati</taxon>
        <taxon>Cyanobacteriota</taxon>
        <taxon>Cyanophyceae</taxon>
        <taxon>Oscillatoriophycideae</taxon>
        <taxon>Chroococcales</taxon>
        <taxon>Aphanothecaceae</taxon>
        <taxon>Rubidibacter</taxon>
    </lineage>
</organism>
<gene>
    <name evidence="12" type="primary">dnaX</name>
    <name evidence="15" type="ORF">KR51_00007720</name>
</gene>
<comment type="function">
    <text evidence="12">DNA polymerase III is a complex, multichain enzyme responsible for most of the replicative synthesis in bacteria. This DNA polymerase also exhibits 3' to 5' exonuclease activity.</text>
</comment>
<evidence type="ECO:0000256" key="4">
    <source>
        <dbReference type="ARBA" id="ARBA00022705"/>
    </source>
</evidence>
<evidence type="ECO:0000256" key="11">
    <source>
        <dbReference type="ARBA" id="ARBA00049244"/>
    </source>
</evidence>
<dbReference type="PANTHER" id="PTHR11669:SF0">
    <property type="entry name" value="PROTEIN STICHEL-LIKE 2"/>
    <property type="match status" value="1"/>
</dbReference>
<dbReference type="RefSeq" id="WP_022604868.1">
    <property type="nucleotide sequence ID" value="NZ_ASSJ01000017.1"/>
</dbReference>
<dbReference type="SMART" id="SM00382">
    <property type="entry name" value="AAA"/>
    <property type="match status" value="1"/>
</dbReference>
<dbReference type="GO" id="GO:0003677">
    <property type="term" value="F:DNA binding"/>
    <property type="evidence" value="ECO:0007669"/>
    <property type="project" value="InterPro"/>
</dbReference>
<accession>U5DD73</accession>
<keyword evidence="6 12" id="KW-0547">Nucleotide-binding</keyword>
<feature type="region of interest" description="Disordered" evidence="13">
    <location>
        <begin position="365"/>
        <end position="464"/>
    </location>
</feature>
<dbReference type="EC" id="2.7.7.7" evidence="12"/>
<dbReference type="FunCoup" id="U5DD73">
    <property type="interactions" value="242"/>
</dbReference>
<keyword evidence="10" id="KW-0175">Coiled coil</keyword>
<dbReference type="Gene3D" id="1.20.272.10">
    <property type="match status" value="1"/>
</dbReference>
<dbReference type="Pfam" id="PF12169">
    <property type="entry name" value="DNA_pol3_gamma3"/>
    <property type="match status" value="1"/>
</dbReference>
<dbReference type="OrthoDB" id="9810148at2"/>
<dbReference type="InterPro" id="IPR003593">
    <property type="entry name" value="AAA+_ATPase"/>
</dbReference>
<dbReference type="GO" id="GO:0046872">
    <property type="term" value="F:metal ion binding"/>
    <property type="evidence" value="ECO:0007669"/>
    <property type="project" value="UniProtKB-KW"/>
</dbReference>
<dbReference type="InterPro" id="IPR027417">
    <property type="entry name" value="P-loop_NTPase"/>
</dbReference>
<dbReference type="GO" id="GO:0006261">
    <property type="term" value="P:DNA-templated DNA replication"/>
    <property type="evidence" value="ECO:0007669"/>
    <property type="project" value="TreeGrafter"/>
</dbReference>
<evidence type="ECO:0000256" key="6">
    <source>
        <dbReference type="ARBA" id="ARBA00022741"/>
    </source>
</evidence>
<protein>
    <recommendedName>
        <fullName evidence="12">DNA polymerase III subunit gamma/tau</fullName>
        <ecNumber evidence="12">2.7.7.7</ecNumber>
    </recommendedName>
</protein>
<evidence type="ECO:0000256" key="10">
    <source>
        <dbReference type="ARBA" id="ARBA00023054"/>
    </source>
</evidence>
<name>U5DD73_9CHRO</name>
<dbReference type="NCBIfam" id="NF011510">
    <property type="entry name" value="PRK14948.1"/>
    <property type="match status" value="1"/>
</dbReference>
<evidence type="ECO:0000256" key="3">
    <source>
        <dbReference type="ARBA" id="ARBA00022695"/>
    </source>
</evidence>
<dbReference type="STRING" id="582515.KR51_00007720"/>
<dbReference type="EMBL" id="ASSJ01000017">
    <property type="protein sequence ID" value="ERN42463.1"/>
    <property type="molecule type" value="Genomic_DNA"/>
</dbReference>